<accession>U2YJC5</accession>
<dbReference type="KEGG" id="ntd:EGO55_02590"/>
<dbReference type="PANTHER" id="PTHR42820:SF1">
    <property type="entry name" value="SHORT-CHAIN DEHYDROGENASE_REDUCTASE FAMILY PROTEIN"/>
    <property type="match status" value="1"/>
</dbReference>
<dbReference type="Proteomes" id="UP000016568">
    <property type="component" value="Unassembled WGS sequence"/>
</dbReference>
<dbReference type="RefSeq" id="WP_021689432.1">
    <property type="nucleotide sequence ID" value="NZ_BASZ01000003.1"/>
</dbReference>
<dbReference type="FunFam" id="3.40.50.720:FF:000084">
    <property type="entry name" value="Short-chain dehydrogenase reductase"/>
    <property type="match status" value="1"/>
</dbReference>
<dbReference type="OrthoDB" id="9804774at2"/>
<organism evidence="2 3">
    <name type="scientific">Caenibius tardaugens NBRC 16725</name>
    <dbReference type="NCBI Taxonomy" id="1219035"/>
    <lineage>
        <taxon>Bacteria</taxon>
        <taxon>Pseudomonadati</taxon>
        <taxon>Pseudomonadota</taxon>
        <taxon>Alphaproteobacteria</taxon>
        <taxon>Sphingomonadales</taxon>
        <taxon>Erythrobacteraceae</taxon>
        <taxon>Caenibius</taxon>
    </lineage>
</organism>
<protein>
    <submittedName>
        <fullName evidence="2">Putative oxidoreductase</fullName>
    </submittedName>
</protein>
<dbReference type="CDD" id="cd05233">
    <property type="entry name" value="SDR_c"/>
    <property type="match status" value="1"/>
</dbReference>
<dbReference type="PRINTS" id="PR00080">
    <property type="entry name" value="SDRFAMILY"/>
</dbReference>
<gene>
    <name evidence="2" type="ORF">NT2_03_00130</name>
</gene>
<comment type="similarity">
    <text evidence="1">Belongs to the short-chain dehydrogenases/reductases (SDR) family.</text>
</comment>
<name>U2YJC5_9SPHN</name>
<dbReference type="PRINTS" id="PR00081">
    <property type="entry name" value="GDHRDH"/>
</dbReference>
<proteinExistence type="inferred from homology"/>
<dbReference type="Gene3D" id="3.40.50.720">
    <property type="entry name" value="NAD(P)-binding Rossmann-like Domain"/>
    <property type="match status" value="1"/>
</dbReference>
<dbReference type="InterPro" id="IPR036291">
    <property type="entry name" value="NAD(P)-bd_dom_sf"/>
</dbReference>
<dbReference type="Pfam" id="PF13561">
    <property type="entry name" value="adh_short_C2"/>
    <property type="match status" value="1"/>
</dbReference>
<comment type="caution">
    <text evidence="2">The sequence shown here is derived from an EMBL/GenBank/DDBJ whole genome shotgun (WGS) entry which is preliminary data.</text>
</comment>
<sequence length="265" mass="26977">MSGNLSSSLNGKVALVTGGAKGIGLGISRHLFQAGAKVAIADLDQDSFARSDLASESERVHFIQANATVEGDIQRAVEETVSRFGALDCMVCNAGGPAGALGRILDTTAEDFDDALTLTLRSAFLGIRAAGRQMIASGTAGRIITIGSISAQANGAGPPIYSTAKAALVRLTQNAAAELAPHGIQVNSVSPGLILTENMRSAGFAEQHVSQFQPLKKAGLPDHVGAAVVFLAGDAADFIAGTDLVVDGAALAEGINFYAKLGFGN</sequence>
<evidence type="ECO:0000313" key="2">
    <source>
        <dbReference type="EMBL" id="GAD48525.1"/>
    </source>
</evidence>
<dbReference type="InterPro" id="IPR002347">
    <property type="entry name" value="SDR_fam"/>
</dbReference>
<reference evidence="2 3" key="1">
    <citation type="submission" date="2013-09" db="EMBL/GenBank/DDBJ databases">
        <title>Whole genome shotgun sequence of Novosphingobium tardaugens NBRC 16725.</title>
        <authorList>
            <person name="Isaki S."/>
            <person name="Hosoyama A."/>
            <person name="Tsuchikane K."/>
            <person name="Katsumata H."/>
            <person name="Ando Y."/>
            <person name="Yamazaki S."/>
            <person name="Fujita N."/>
        </authorList>
    </citation>
    <scope>NUCLEOTIDE SEQUENCE [LARGE SCALE GENOMIC DNA]</scope>
    <source>
        <strain evidence="2 3">NBRC 16725</strain>
    </source>
</reference>
<dbReference type="eggNOG" id="COG1028">
    <property type="taxonomic scope" value="Bacteria"/>
</dbReference>
<evidence type="ECO:0000256" key="1">
    <source>
        <dbReference type="ARBA" id="ARBA00006484"/>
    </source>
</evidence>
<dbReference type="SUPFAM" id="SSF51735">
    <property type="entry name" value="NAD(P)-binding Rossmann-fold domains"/>
    <property type="match status" value="1"/>
</dbReference>
<dbReference type="PANTHER" id="PTHR42820">
    <property type="entry name" value="SHORT-CHAIN DEHYDROGENASE REDUCTASE"/>
    <property type="match status" value="1"/>
</dbReference>
<dbReference type="AlphaFoldDB" id="U2YJC5"/>
<evidence type="ECO:0000313" key="3">
    <source>
        <dbReference type="Proteomes" id="UP000016568"/>
    </source>
</evidence>
<keyword evidence="3" id="KW-1185">Reference proteome</keyword>
<dbReference type="EMBL" id="BASZ01000003">
    <property type="protein sequence ID" value="GAD48525.1"/>
    <property type="molecule type" value="Genomic_DNA"/>
</dbReference>